<evidence type="ECO:0000256" key="5">
    <source>
        <dbReference type="ARBA" id="ARBA00023002"/>
    </source>
</evidence>
<keyword evidence="6 8" id="KW-0408">Iron</keyword>
<dbReference type="GO" id="GO:0016705">
    <property type="term" value="F:oxidoreductase activity, acting on paired donors, with incorporation or reduction of molecular oxygen"/>
    <property type="evidence" value="ECO:0007669"/>
    <property type="project" value="InterPro"/>
</dbReference>
<dbReference type="GO" id="GO:0020037">
    <property type="term" value="F:heme binding"/>
    <property type="evidence" value="ECO:0007669"/>
    <property type="project" value="InterPro"/>
</dbReference>
<evidence type="ECO:0000256" key="2">
    <source>
        <dbReference type="ARBA" id="ARBA00010617"/>
    </source>
</evidence>
<dbReference type="Proteomes" id="UP000276349">
    <property type="component" value="Unassembled WGS sequence"/>
</dbReference>
<dbReference type="GO" id="GO:0005506">
    <property type="term" value="F:iron ion binding"/>
    <property type="evidence" value="ECO:0007669"/>
    <property type="project" value="InterPro"/>
</dbReference>
<dbReference type="PRINTS" id="PR00463">
    <property type="entry name" value="EP450I"/>
</dbReference>
<dbReference type="Pfam" id="PF00067">
    <property type="entry name" value="p450"/>
    <property type="match status" value="1"/>
</dbReference>
<sequence>MENQMPREEGIDHSLGLLKEGYNFILNRRQSLQSDIFETRILGKKAICMIGEEAAQIFYDPKKFQRNGAAPNRIVQTLFGKNSVQTLDDEEHRQRKDMLMSIMTKDEINRLLDITKLQWEQSLDKWSQMDQVVLYEEMKELLCKAAFKWVGSPLHEDDVKRMTRDLGAMFETPAAIGPAHWLGRGFRNQAEKTIQELIQAAREKKVQFPQNTPLHQFSFYQDKDGHLLDIETTSVEILNLLRPIVAIAIYINFTVLALYQYPEQKEKLKTYNDYQKMFVQEVRRFYPFFPFVAARVKQDFTWNGYQFTEGTLTLLDLYGTNHDPKLWEHPNMFYPERFAQWQGSPFSFIPQGGGDYYLGHRCAGEQITIDIMKISIDYLVNKMDYDVPEQDLSFSMEDIPSIPQSKIILKNVKRKKENIQ</sequence>
<name>A0A431UR71_9BACI</name>
<evidence type="ECO:0000256" key="4">
    <source>
        <dbReference type="ARBA" id="ARBA00022723"/>
    </source>
</evidence>
<keyword evidence="5" id="KW-0560">Oxidoreductase</keyword>
<evidence type="ECO:0000256" key="3">
    <source>
        <dbReference type="ARBA" id="ARBA00022617"/>
    </source>
</evidence>
<evidence type="ECO:0000313" key="10">
    <source>
        <dbReference type="Proteomes" id="UP000276349"/>
    </source>
</evidence>
<dbReference type="InterPro" id="IPR002401">
    <property type="entry name" value="Cyt_P450_E_grp-I"/>
</dbReference>
<dbReference type="GO" id="GO:0016125">
    <property type="term" value="P:sterol metabolic process"/>
    <property type="evidence" value="ECO:0007669"/>
    <property type="project" value="TreeGrafter"/>
</dbReference>
<dbReference type="AlphaFoldDB" id="A0A431UR71"/>
<evidence type="ECO:0000256" key="6">
    <source>
        <dbReference type="ARBA" id="ARBA00023004"/>
    </source>
</evidence>
<dbReference type="Gene3D" id="1.10.630.10">
    <property type="entry name" value="Cytochrome P450"/>
    <property type="match status" value="1"/>
</dbReference>
<gene>
    <name evidence="9" type="ORF">EKG35_11150</name>
</gene>
<proteinExistence type="inferred from homology"/>
<keyword evidence="4 8" id="KW-0479">Metal-binding</keyword>
<comment type="similarity">
    <text evidence="2">Belongs to the cytochrome P450 family.</text>
</comment>
<keyword evidence="7" id="KW-0503">Monooxygenase</keyword>
<evidence type="ECO:0000256" key="7">
    <source>
        <dbReference type="ARBA" id="ARBA00023033"/>
    </source>
</evidence>
<evidence type="ECO:0000313" key="9">
    <source>
        <dbReference type="EMBL" id="RTQ92715.1"/>
    </source>
</evidence>
<comment type="cofactor">
    <cofactor evidence="1 8">
        <name>heme</name>
        <dbReference type="ChEBI" id="CHEBI:30413"/>
    </cofactor>
</comment>
<reference evidence="9 10" key="1">
    <citation type="submission" date="2018-12" db="EMBL/GenBank/DDBJ databases">
        <authorList>
            <person name="Yu L."/>
        </authorList>
    </citation>
    <scope>NUCLEOTIDE SEQUENCE [LARGE SCALE GENOMIC DNA]</scope>
    <source>
        <strain evidence="9 10">S5H2222</strain>
    </source>
</reference>
<dbReference type="SUPFAM" id="SSF48264">
    <property type="entry name" value="Cytochrome P450"/>
    <property type="match status" value="1"/>
</dbReference>
<accession>A0A431UR71</accession>
<dbReference type="RefSeq" id="WP_126294535.1">
    <property type="nucleotide sequence ID" value="NZ_RXNR01000028.1"/>
</dbReference>
<dbReference type="PANTHER" id="PTHR24286:SF24">
    <property type="entry name" value="LANOSTEROL 14-ALPHA DEMETHYLASE"/>
    <property type="match status" value="1"/>
</dbReference>
<evidence type="ECO:0000256" key="8">
    <source>
        <dbReference type="PIRSR" id="PIRSR602401-1"/>
    </source>
</evidence>
<dbReference type="InterPro" id="IPR001128">
    <property type="entry name" value="Cyt_P450"/>
</dbReference>
<keyword evidence="10" id="KW-1185">Reference proteome</keyword>
<dbReference type="OrthoDB" id="9764248at2"/>
<keyword evidence="3 8" id="KW-0349">Heme</keyword>
<organism evidence="9 10">
    <name type="scientific">Lysinibacillus telephonicus</name>
    <dbReference type="NCBI Taxonomy" id="1714840"/>
    <lineage>
        <taxon>Bacteria</taxon>
        <taxon>Bacillati</taxon>
        <taxon>Bacillota</taxon>
        <taxon>Bacilli</taxon>
        <taxon>Bacillales</taxon>
        <taxon>Bacillaceae</taxon>
        <taxon>Lysinibacillus</taxon>
    </lineage>
</organism>
<dbReference type="GO" id="GO:0004497">
    <property type="term" value="F:monooxygenase activity"/>
    <property type="evidence" value="ECO:0007669"/>
    <property type="project" value="UniProtKB-KW"/>
</dbReference>
<dbReference type="PANTHER" id="PTHR24286">
    <property type="entry name" value="CYTOCHROME P450 26"/>
    <property type="match status" value="1"/>
</dbReference>
<feature type="binding site" description="axial binding residue" evidence="8">
    <location>
        <position position="362"/>
    </location>
    <ligand>
        <name>heme</name>
        <dbReference type="ChEBI" id="CHEBI:30413"/>
    </ligand>
    <ligandPart>
        <name>Fe</name>
        <dbReference type="ChEBI" id="CHEBI:18248"/>
    </ligandPart>
</feature>
<protein>
    <submittedName>
        <fullName evidence="9">Cytochrome P450</fullName>
    </submittedName>
</protein>
<dbReference type="EMBL" id="RXNR01000028">
    <property type="protein sequence ID" value="RTQ92715.1"/>
    <property type="molecule type" value="Genomic_DNA"/>
</dbReference>
<evidence type="ECO:0000256" key="1">
    <source>
        <dbReference type="ARBA" id="ARBA00001971"/>
    </source>
</evidence>
<dbReference type="CDD" id="cd11067">
    <property type="entry name" value="CYP152"/>
    <property type="match status" value="1"/>
</dbReference>
<comment type="caution">
    <text evidence="9">The sequence shown here is derived from an EMBL/GenBank/DDBJ whole genome shotgun (WGS) entry which is preliminary data.</text>
</comment>
<dbReference type="InterPro" id="IPR036396">
    <property type="entry name" value="Cyt_P450_sf"/>
</dbReference>